<comment type="caution">
    <text evidence="5">The sequence shown here is derived from an EMBL/GenBank/DDBJ whole genome shotgun (WGS) entry which is preliminary data.</text>
</comment>
<dbReference type="AlphaFoldDB" id="A0A844AQE6"/>
<evidence type="ECO:0000313" key="5">
    <source>
        <dbReference type="EMBL" id="MRD46480.1"/>
    </source>
</evidence>
<accession>A0A844AQE6</accession>
<dbReference type="PANTHER" id="PTHR42659">
    <property type="entry name" value="XANTHINE DEHYDROGENASE SUBUNIT C-RELATED"/>
    <property type="match status" value="1"/>
</dbReference>
<evidence type="ECO:0000313" key="6">
    <source>
        <dbReference type="Proteomes" id="UP000487350"/>
    </source>
</evidence>
<dbReference type="Pfam" id="PF00941">
    <property type="entry name" value="FAD_binding_5"/>
    <property type="match status" value="1"/>
</dbReference>
<keyword evidence="1" id="KW-0285">Flavoprotein</keyword>
<evidence type="ECO:0000256" key="1">
    <source>
        <dbReference type="ARBA" id="ARBA00022630"/>
    </source>
</evidence>
<dbReference type="Gene3D" id="3.30.465.10">
    <property type="match status" value="1"/>
</dbReference>
<dbReference type="Gene3D" id="3.30.390.50">
    <property type="entry name" value="CO dehydrogenase flavoprotein, C-terminal domain"/>
    <property type="match status" value="1"/>
</dbReference>
<dbReference type="PANTHER" id="PTHR42659:SF2">
    <property type="entry name" value="XANTHINE DEHYDROGENASE SUBUNIT C-RELATED"/>
    <property type="match status" value="1"/>
</dbReference>
<dbReference type="InterPro" id="IPR016167">
    <property type="entry name" value="FAD-bd_PCMH_sub1"/>
</dbReference>
<proteinExistence type="predicted"/>
<dbReference type="InterPro" id="IPR005107">
    <property type="entry name" value="CO_DH_flav_C"/>
</dbReference>
<dbReference type="InterPro" id="IPR036318">
    <property type="entry name" value="FAD-bd_PCMH-like_sf"/>
</dbReference>
<keyword evidence="2" id="KW-0274">FAD</keyword>
<protein>
    <submittedName>
        <fullName evidence="5">Carbon monoxide dehydrogenase</fullName>
    </submittedName>
</protein>
<feature type="domain" description="FAD-binding PCMH-type" evidence="4">
    <location>
        <begin position="1"/>
        <end position="169"/>
    </location>
</feature>
<keyword evidence="6" id="KW-1185">Reference proteome</keyword>
<evidence type="ECO:0000256" key="2">
    <source>
        <dbReference type="ARBA" id="ARBA00022827"/>
    </source>
</evidence>
<dbReference type="SUPFAM" id="SSF55447">
    <property type="entry name" value="CO dehydrogenase flavoprotein C-terminal domain-like"/>
    <property type="match status" value="1"/>
</dbReference>
<dbReference type="Proteomes" id="UP000487350">
    <property type="component" value="Unassembled WGS sequence"/>
</dbReference>
<dbReference type="RefSeq" id="WP_153583820.1">
    <property type="nucleotide sequence ID" value="NZ_WJBU01000003.1"/>
</dbReference>
<evidence type="ECO:0000259" key="4">
    <source>
        <dbReference type="PROSITE" id="PS51387"/>
    </source>
</evidence>
<dbReference type="Gene3D" id="3.30.43.10">
    <property type="entry name" value="Uridine Diphospho-n-acetylenolpyruvylglucosamine Reductase, domain 2"/>
    <property type="match status" value="1"/>
</dbReference>
<keyword evidence="3" id="KW-0560">Oxidoreductase</keyword>
<sequence>MYAFTFERPSSTADASKLLTNASAKALAGGQTLLASMKLRLASPETLVDLGNLSELTGICRDGDNIVIGAMTRHADVATNADVLASIPALADLAAHIGDKQVRAMGTIGGSLANNDPAACYPSAVLALNATVHTTQRKIAADDFFQGMFTTALKDGELITAVSFPATRQAAYMKFRQPASRFALIGVFVAKTATGVRVAVTGGGQGVFRHKALEAALASSFTPAAAAAVKIDSAGLSSDMHASADYRANLISVMTQRAVAKAMG</sequence>
<evidence type="ECO:0000256" key="3">
    <source>
        <dbReference type="ARBA" id="ARBA00023002"/>
    </source>
</evidence>
<dbReference type="InterPro" id="IPR036683">
    <property type="entry name" value="CO_DH_flav_C_dom_sf"/>
</dbReference>
<dbReference type="OrthoDB" id="9793944at2"/>
<dbReference type="EMBL" id="WJBU01000003">
    <property type="protein sequence ID" value="MRD46480.1"/>
    <property type="molecule type" value="Genomic_DNA"/>
</dbReference>
<dbReference type="GO" id="GO:0016491">
    <property type="term" value="F:oxidoreductase activity"/>
    <property type="evidence" value="ECO:0007669"/>
    <property type="project" value="UniProtKB-KW"/>
</dbReference>
<dbReference type="PROSITE" id="PS51387">
    <property type="entry name" value="FAD_PCMH"/>
    <property type="match status" value="1"/>
</dbReference>
<dbReference type="InterPro" id="IPR051312">
    <property type="entry name" value="Diverse_Substr_Oxidored"/>
</dbReference>
<dbReference type="InterPro" id="IPR016166">
    <property type="entry name" value="FAD-bd_PCMH"/>
</dbReference>
<dbReference type="InterPro" id="IPR016169">
    <property type="entry name" value="FAD-bd_PCMH_sub2"/>
</dbReference>
<name>A0A844AQE6_9BURK</name>
<reference evidence="5 6" key="1">
    <citation type="submission" date="2019-11" db="EMBL/GenBank/DDBJ databases">
        <title>Caenimonas koreensis gen. nov., sp. nov., isolated from activated sludge.</title>
        <authorList>
            <person name="Seung H.R."/>
        </authorList>
    </citation>
    <scope>NUCLEOTIDE SEQUENCE [LARGE SCALE GENOMIC DNA]</scope>
    <source>
        <strain evidence="5 6">EMB320</strain>
    </source>
</reference>
<organism evidence="5 6">
    <name type="scientific">Caenimonas koreensis DSM 17982</name>
    <dbReference type="NCBI Taxonomy" id="1121255"/>
    <lineage>
        <taxon>Bacteria</taxon>
        <taxon>Pseudomonadati</taxon>
        <taxon>Pseudomonadota</taxon>
        <taxon>Betaproteobacteria</taxon>
        <taxon>Burkholderiales</taxon>
        <taxon>Comamonadaceae</taxon>
        <taxon>Caenimonas</taxon>
    </lineage>
</organism>
<dbReference type="SMART" id="SM01092">
    <property type="entry name" value="CO_deh_flav_C"/>
    <property type="match status" value="1"/>
</dbReference>
<gene>
    <name evidence="5" type="ORF">GHT07_04280</name>
</gene>
<dbReference type="GO" id="GO:0071949">
    <property type="term" value="F:FAD binding"/>
    <property type="evidence" value="ECO:0007669"/>
    <property type="project" value="InterPro"/>
</dbReference>
<dbReference type="SUPFAM" id="SSF56176">
    <property type="entry name" value="FAD-binding/transporter-associated domain-like"/>
    <property type="match status" value="1"/>
</dbReference>
<dbReference type="InterPro" id="IPR002346">
    <property type="entry name" value="Mopterin_DH_FAD-bd"/>
</dbReference>